<evidence type="ECO:0000313" key="3">
    <source>
        <dbReference type="Proteomes" id="UP001230951"/>
    </source>
</evidence>
<proteinExistence type="predicted"/>
<gene>
    <name evidence="1" type="ORF">J2S90_001577</name>
    <name evidence="2" type="ORF">J2S93_002376</name>
</gene>
<dbReference type="Proteomes" id="UP001230951">
    <property type="component" value="Unassembled WGS sequence"/>
</dbReference>
<evidence type="ECO:0000313" key="4">
    <source>
        <dbReference type="Proteomes" id="UP001242995"/>
    </source>
</evidence>
<dbReference type="EMBL" id="JAUSTF010000004">
    <property type="protein sequence ID" value="MDQ0180949.1"/>
    <property type="molecule type" value="Genomic_DNA"/>
</dbReference>
<evidence type="ECO:0000313" key="2">
    <source>
        <dbReference type="EMBL" id="MDQ0180949.1"/>
    </source>
</evidence>
<evidence type="ECO:0000313" key="1">
    <source>
        <dbReference type="EMBL" id="MDP9904622.1"/>
    </source>
</evidence>
<reference evidence="1 3" key="1">
    <citation type="submission" date="2023-07" db="EMBL/GenBank/DDBJ databases">
        <title>Sorghum-associated microbial communities from plants grown in Nebraska, USA.</title>
        <authorList>
            <person name="Schachtman D."/>
        </authorList>
    </citation>
    <scope>NUCLEOTIDE SEQUENCE</scope>
    <source>
        <strain evidence="1">DS1006</strain>
        <strain evidence="2 3">DS1016</strain>
    </source>
</reference>
<dbReference type="EMBL" id="JAUSRG010000003">
    <property type="protein sequence ID" value="MDP9904622.1"/>
    <property type="molecule type" value="Genomic_DNA"/>
</dbReference>
<comment type="caution">
    <text evidence="1">The sequence shown here is derived from an EMBL/GenBank/DDBJ whole genome shotgun (WGS) entry which is preliminary data.</text>
</comment>
<dbReference type="Proteomes" id="UP001242995">
    <property type="component" value="Unassembled WGS sequence"/>
</dbReference>
<accession>A0AAW8DG49</accession>
<protein>
    <submittedName>
        <fullName evidence="1">Uncharacterized protein</fullName>
    </submittedName>
</protein>
<name>A0AAW8DG49_9MICC</name>
<keyword evidence="3" id="KW-1185">Reference proteome</keyword>
<sequence length="110" mass="12089">MHRFRVTVAYCAVSPGTGEAAGWLRAAKPERENRLIGESMNTETSISPAVHEPAVVAVNAETLRDLHDTYTLYRQALAEPGDPMRVLTMTGDVLAAVRRVVTDSALRVRR</sequence>
<dbReference type="AlphaFoldDB" id="A0AAW8DG49"/>
<dbReference type="RefSeq" id="WP_306960429.1">
    <property type="nucleotide sequence ID" value="NZ_JAUSRG010000003.1"/>
</dbReference>
<organism evidence="1 4">
    <name type="scientific">Arthrobacter bambusae</name>
    <dbReference type="NCBI Taxonomy" id="1338426"/>
    <lineage>
        <taxon>Bacteria</taxon>
        <taxon>Bacillati</taxon>
        <taxon>Actinomycetota</taxon>
        <taxon>Actinomycetes</taxon>
        <taxon>Micrococcales</taxon>
        <taxon>Micrococcaceae</taxon>
        <taxon>Arthrobacter</taxon>
    </lineage>
</organism>